<keyword evidence="2" id="KW-1185">Reference proteome</keyword>
<evidence type="ECO:0000313" key="1">
    <source>
        <dbReference type="EMBL" id="KAI9917869.1"/>
    </source>
</evidence>
<proteinExistence type="predicted"/>
<accession>A0ACC0WIJ0</accession>
<protein>
    <submittedName>
        <fullName evidence="1">Uncharacterized protein</fullName>
    </submittedName>
</protein>
<dbReference type="Proteomes" id="UP001163321">
    <property type="component" value="Chromosome 13"/>
</dbReference>
<organism evidence="1 2">
    <name type="scientific">Peronosclerospora sorghi</name>
    <dbReference type="NCBI Taxonomy" id="230839"/>
    <lineage>
        <taxon>Eukaryota</taxon>
        <taxon>Sar</taxon>
        <taxon>Stramenopiles</taxon>
        <taxon>Oomycota</taxon>
        <taxon>Peronosporomycetes</taxon>
        <taxon>Peronosporales</taxon>
        <taxon>Peronosporaceae</taxon>
        <taxon>Peronosclerospora</taxon>
    </lineage>
</organism>
<gene>
    <name evidence="1" type="ORF">PsorP6_012787</name>
</gene>
<evidence type="ECO:0000313" key="2">
    <source>
        <dbReference type="Proteomes" id="UP001163321"/>
    </source>
</evidence>
<reference evidence="1 2" key="1">
    <citation type="journal article" date="2022" name="bioRxiv">
        <title>The genome of the oomycete Peronosclerospora sorghi, a cosmopolitan pathogen of maize and sorghum, is inflated with dispersed pseudogenes.</title>
        <authorList>
            <person name="Fletcher K."/>
            <person name="Martin F."/>
            <person name="Isakeit T."/>
            <person name="Cavanaugh K."/>
            <person name="Magill C."/>
            <person name="Michelmore R."/>
        </authorList>
    </citation>
    <scope>NUCLEOTIDE SEQUENCE [LARGE SCALE GENOMIC DNA]</scope>
    <source>
        <strain evidence="1">P6</strain>
    </source>
</reference>
<name>A0ACC0WIJ0_9STRA</name>
<dbReference type="EMBL" id="CM047592">
    <property type="protein sequence ID" value="KAI9917869.1"/>
    <property type="molecule type" value="Genomic_DNA"/>
</dbReference>
<sequence>MWRWIVETATHFAFQRQTAHFSNQYSQVLLRRRVNNAPESYVIGYREDVRHIQRKLRVMGLASVILAAKIEEVHPPKEEDIVAVLAERVDAKTAVEDLSRFEVNLCCARNPSGTKEVFVNAILLANIALLDYQAIDYWPSVLAGAALLLVDPALDFISVAQVMQIDPNVLWEYSSWIYAVTYGVCYMEAITSQAKDRWDRVAAEELMFIQSQVVVPRHLARGLLRPDNVVDLYGAGMTTPLGKPCRVRRRASLVPTTLW</sequence>
<comment type="caution">
    <text evidence="1">The sequence shown here is derived from an EMBL/GenBank/DDBJ whole genome shotgun (WGS) entry which is preliminary data.</text>
</comment>